<evidence type="ECO:0000313" key="1">
    <source>
        <dbReference type="EMBL" id="MFD2909925.1"/>
    </source>
</evidence>
<organism evidence="1 2">
    <name type="scientific">Flavobacterium ardleyense</name>
    <dbReference type="NCBI Taxonomy" id="2038737"/>
    <lineage>
        <taxon>Bacteria</taxon>
        <taxon>Pseudomonadati</taxon>
        <taxon>Bacteroidota</taxon>
        <taxon>Flavobacteriia</taxon>
        <taxon>Flavobacteriales</taxon>
        <taxon>Flavobacteriaceae</taxon>
        <taxon>Flavobacterium</taxon>
    </lineage>
</organism>
<sequence>MKRFFKIAAVALIMSIGFVSCKKKVVEPPVETPIEVVTPEVETPVVETVSPVAPDVVQKVADALKDYPNVKAEVVDGELTITGKATPEQARNIKMSIDALQVGKVNYNYTK</sequence>
<proteinExistence type="predicted"/>
<dbReference type="PROSITE" id="PS51257">
    <property type="entry name" value="PROKAR_LIPOPROTEIN"/>
    <property type="match status" value="1"/>
</dbReference>
<reference evidence="2" key="1">
    <citation type="journal article" date="2019" name="Int. J. Syst. Evol. Microbiol.">
        <title>The Global Catalogue of Microorganisms (GCM) 10K type strain sequencing project: providing services to taxonomists for standard genome sequencing and annotation.</title>
        <authorList>
            <consortium name="The Broad Institute Genomics Platform"/>
            <consortium name="The Broad Institute Genome Sequencing Center for Infectious Disease"/>
            <person name="Wu L."/>
            <person name="Ma J."/>
        </authorList>
    </citation>
    <scope>NUCLEOTIDE SEQUENCE [LARGE SCALE GENOMIC DNA]</scope>
    <source>
        <strain evidence="2">KCTC 52644</strain>
    </source>
</reference>
<dbReference type="EMBL" id="JBHUOL010000022">
    <property type="protein sequence ID" value="MFD2909925.1"/>
    <property type="molecule type" value="Genomic_DNA"/>
</dbReference>
<gene>
    <name evidence="1" type="ORF">ACFSX9_14400</name>
</gene>
<accession>A0ABW5ZBP9</accession>
<dbReference type="RefSeq" id="WP_379808910.1">
    <property type="nucleotide sequence ID" value="NZ_JBHUOL010000022.1"/>
</dbReference>
<keyword evidence="2" id="KW-1185">Reference proteome</keyword>
<protein>
    <recommendedName>
        <fullName evidence="3">BON domain-containing protein</fullName>
    </recommendedName>
</protein>
<evidence type="ECO:0000313" key="2">
    <source>
        <dbReference type="Proteomes" id="UP001597549"/>
    </source>
</evidence>
<evidence type="ECO:0008006" key="3">
    <source>
        <dbReference type="Google" id="ProtNLM"/>
    </source>
</evidence>
<name>A0ABW5ZBP9_9FLAO</name>
<comment type="caution">
    <text evidence="1">The sequence shown here is derived from an EMBL/GenBank/DDBJ whole genome shotgun (WGS) entry which is preliminary data.</text>
</comment>
<dbReference type="Proteomes" id="UP001597549">
    <property type="component" value="Unassembled WGS sequence"/>
</dbReference>